<comment type="subunit">
    <text evidence="10">Monomer. Associates with 30S ribosomal subunit, binds 16S rRNA.</text>
</comment>
<keyword evidence="14" id="KW-1185">Reference proteome</keyword>
<feature type="binding site" evidence="10">
    <location>
        <begin position="202"/>
        <end position="210"/>
    </location>
    <ligand>
        <name>GTP</name>
        <dbReference type="ChEBI" id="CHEBI:37565"/>
    </ligand>
</feature>
<dbReference type="Gene3D" id="3.40.50.300">
    <property type="entry name" value="P-loop containing nucleotide triphosphate hydrolases"/>
    <property type="match status" value="1"/>
</dbReference>
<dbReference type="GO" id="GO:0042274">
    <property type="term" value="P:ribosomal small subunit biogenesis"/>
    <property type="evidence" value="ECO:0007669"/>
    <property type="project" value="UniProtKB-UniRule"/>
</dbReference>
<keyword evidence="4 10" id="KW-0699">rRNA-binding</keyword>
<evidence type="ECO:0000256" key="1">
    <source>
        <dbReference type="ARBA" id="ARBA00022490"/>
    </source>
</evidence>
<proteinExistence type="inferred from homology"/>
<comment type="subcellular location">
    <subcellularLocation>
        <location evidence="10">Cytoplasm</location>
    </subcellularLocation>
</comment>
<dbReference type="NCBIfam" id="TIGR00157">
    <property type="entry name" value="ribosome small subunit-dependent GTPase A"/>
    <property type="match status" value="1"/>
</dbReference>
<dbReference type="KEGG" id="obg:Verru16b_01573"/>
<dbReference type="CDD" id="cd01854">
    <property type="entry name" value="YjeQ_EngC"/>
    <property type="match status" value="1"/>
</dbReference>
<dbReference type="InterPro" id="IPR004881">
    <property type="entry name" value="Ribosome_biogen_GTPase_RsgA"/>
</dbReference>
<comment type="similarity">
    <text evidence="10">Belongs to the TRAFAC class YlqF/YawG GTPase family. RsgA subfamily.</text>
</comment>
<gene>
    <name evidence="10 13" type="primary">rsgA</name>
    <name evidence="13" type="ORF">Verru16b_01573</name>
</gene>
<dbReference type="PANTHER" id="PTHR32120">
    <property type="entry name" value="SMALL RIBOSOMAL SUBUNIT BIOGENESIS GTPASE RSGA"/>
    <property type="match status" value="1"/>
</dbReference>
<evidence type="ECO:0000256" key="3">
    <source>
        <dbReference type="ARBA" id="ARBA00022723"/>
    </source>
</evidence>
<feature type="binding site" evidence="10">
    <location>
        <position position="290"/>
    </location>
    <ligand>
        <name>Zn(2+)</name>
        <dbReference type="ChEBI" id="CHEBI:29105"/>
    </ligand>
</feature>
<dbReference type="GO" id="GO:0005737">
    <property type="term" value="C:cytoplasm"/>
    <property type="evidence" value="ECO:0007669"/>
    <property type="project" value="UniProtKB-SubCell"/>
</dbReference>
<dbReference type="OrthoDB" id="9809485at2"/>
<dbReference type="InterPro" id="IPR010914">
    <property type="entry name" value="RsgA_GTPase_dom"/>
</dbReference>
<evidence type="ECO:0000313" key="14">
    <source>
        <dbReference type="Proteomes" id="UP000095228"/>
    </source>
</evidence>
<comment type="cofactor">
    <cofactor evidence="10">
        <name>Zn(2+)</name>
        <dbReference type="ChEBI" id="CHEBI:29105"/>
    </cofactor>
    <text evidence="10">Binds 1 zinc ion per subunit.</text>
</comment>
<evidence type="ECO:0000313" key="13">
    <source>
        <dbReference type="EMBL" id="AOS44511.1"/>
    </source>
</evidence>
<evidence type="ECO:0000259" key="12">
    <source>
        <dbReference type="PROSITE" id="PS51721"/>
    </source>
</evidence>
<keyword evidence="3 10" id="KW-0479">Metal-binding</keyword>
<keyword evidence="1 10" id="KW-0963">Cytoplasm</keyword>
<dbReference type="GO" id="GO:0003924">
    <property type="term" value="F:GTPase activity"/>
    <property type="evidence" value="ECO:0007669"/>
    <property type="project" value="UniProtKB-UniRule"/>
</dbReference>
<name>A0A1D8AUD0_9BACT</name>
<dbReference type="RefSeq" id="WP_069961751.1">
    <property type="nucleotide sequence ID" value="NZ_CP016094.1"/>
</dbReference>
<dbReference type="EC" id="3.6.1.-" evidence="10"/>
<dbReference type="STRING" id="1838286.Verru16b_01573"/>
<feature type="domain" description="EngC GTPase" evidence="11">
    <location>
        <begin position="111"/>
        <end position="258"/>
    </location>
</feature>
<dbReference type="InterPro" id="IPR030378">
    <property type="entry name" value="G_CP_dom"/>
</dbReference>
<dbReference type="GO" id="GO:0046872">
    <property type="term" value="F:metal ion binding"/>
    <property type="evidence" value="ECO:0007669"/>
    <property type="project" value="UniProtKB-KW"/>
</dbReference>
<dbReference type="PANTHER" id="PTHR32120:SF10">
    <property type="entry name" value="SMALL RIBOSOMAL SUBUNIT BIOGENESIS GTPASE RSGA"/>
    <property type="match status" value="1"/>
</dbReference>
<accession>A0A1D8AUD0</accession>
<dbReference type="Gene3D" id="1.10.40.50">
    <property type="entry name" value="Probable gtpase engc, domain 3"/>
    <property type="match status" value="1"/>
</dbReference>
<evidence type="ECO:0000256" key="4">
    <source>
        <dbReference type="ARBA" id="ARBA00022730"/>
    </source>
</evidence>
<evidence type="ECO:0000256" key="5">
    <source>
        <dbReference type="ARBA" id="ARBA00022741"/>
    </source>
</evidence>
<feature type="domain" description="CP-type G" evidence="12">
    <location>
        <begin position="105"/>
        <end position="260"/>
    </location>
</feature>
<feature type="binding site" evidence="10">
    <location>
        <position position="288"/>
    </location>
    <ligand>
        <name>Zn(2+)</name>
        <dbReference type="ChEBI" id="CHEBI:29105"/>
    </ligand>
</feature>
<dbReference type="HAMAP" id="MF_01820">
    <property type="entry name" value="GTPase_RsgA"/>
    <property type="match status" value="1"/>
</dbReference>
<keyword evidence="6 10" id="KW-0378">Hydrolase</keyword>
<dbReference type="PROSITE" id="PS51721">
    <property type="entry name" value="G_CP"/>
    <property type="match status" value="1"/>
</dbReference>
<dbReference type="GO" id="GO:0005525">
    <property type="term" value="F:GTP binding"/>
    <property type="evidence" value="ECO:0007669"/>
    <property type="project" value="UniProtKB-UniRule"/>
</dbReference>
<feature type="binding site" evidence="10">
    <location>
        <begin position="150"/>
        <end position="153"/>
    </location>
    <ligand>
        <name>GTP</name>
        <dbReference type="ChEBI" id="CHEBI:37565"/>
    </ligand>
</feature>
<keyword evidence="7 10" id="KW-0862">Zinc</keyword>
<dbReference type="SUPFAM" id="SSF52540">
    <property type="entry name" value="P-loop containing nucleoside triphosphate hydrolases"/>
    <property type="match status" value="1"/>
</dbReference>
<comment type="function">
    <text evidence="10">One of several proteins that assist in the late maturation steps of the functional core of the 30S ribosomal subunit. Helps release RbfA from mature subunits. May play a role in the assembly of ribosomal proteins into the subunit. Circularly permuted GTPase that catalyzes slow GTP hydrolysis, GTPase activity is stimulated by the 30S ribosomal subunit.</text>
</comment>
<evidence type="ECO:0000256" key="8">
    <source>
        <dbReference type="ARBA" id="ARBA00022884"/>
    </source>
</evidence>
<reference evidence="13 14" key="1">
    <citation type="submission" date="2016-06" db="EMBL/GenBank/DDBJ databases">
        <title>Three novel species with peptidoglycan cell walls form the new genus Lacunisphaera gen. nov. in the family Opitutaceae of the verrucomicrobial subdivision 4.</title>
        <authorList>
            <person name="Rast P."/>
            <person name="Gloeckner I."/>
            <person name="Jogler M."/>
            <person name="Boedeker C."/>
            <person name="Jeske O."/>
            <person name="Wiegand S."/>
            <person name="Reinhardt R."/>
            <person name="Schumann P."/>
            <person name="Rohde M."/>
            <person name="Spring S."/>
            <person name="Gloeckner F.O."/>
            <person name="Jogler C."/>
        </authorList>
    </citation>
    <scope>NUCLEOTIDE SEQUENCE [LARGE SCALE GENOMIC DNA]</scope>
    <source>
        <strain evidence="13 14">IG16b</strain>
    </source>
</reference>
<dbReference type="AlphaFoldDB" id="A0A1D8AUD0"/>
<sequence length="359" mass="38685">MTLAQLGWNDACAAAFAPHAAAGAVPARVTLELKGFFEVTGAEGARLGECTGKFIHDARTAADYPAIGDWVAIIPQSGDDTRAGIHAVLPRRTCFSRKAAGDQDHEQVVAANIDIVFLVSALDGNYNLHRLERYLAAAWASGAEPVVLLNKVDLNEDTAGILAELAAVCRDVPIHVISAQTRRGLKALQPYLQPGRTVALLGSSGVGKSTLINRLVGEYLQDTQEVRGPDNKGRHTTTQRELIVAPSGVIVIDTPGMRELSPWDAAAGIDAAFGDVAAVAARCKFRDCAHTVEPGCAVRAALADGSLEPVRWQTYLRMQRTTAHEIRRVNPDASRRQKTDFKKLTKALRQRVREKSGDE</sequence>
<evidence type="ECO:0000259" key="11">
    <source>
        <dbReference type="PROSITE" id="PS50936"/>
    </source>
</evidence>
<dbReference type="Proteomes" id="UP000095228">
    <property type="component" value="Chromosome"/>
</dbReference>
<dbReference type="GO" id="GO:0019843">
    <property type="term" value="F:rRNA binding"/>
    <property type="evidence" value="ECO:0007669"/>
    <property type="project" value="UniProtKB-KW"/>
</dbReference>
<dbReference type="PATRIC" id="fig|1838286.3.peg.1590"/>
<keyword evidence="2 10" id="KW-0690">Ribosome biogenesis</keyword>
<evidence type="ECO:0000256" key="2">
    <source>
        <dbReference type="ARBA" id="ARBA00022517"/>
    </source>
</evidence>
<feature type="binding site" evidence="10">
    <location>
        <position position="296"/>
    </location>
    <ligand>
        <name>Zn(2+)</name>
        <dbReference type="ChEBI" id="CHEBI:29105"/>
    </ligand>
</feature>
<evidence type="ECO:0000256" key="7">
    <source>
        <dbReference type="ARBA" id="ARBA00022833"/>
    </source>
</evidence>
<dbReference type="PROSITE" id="PS50936">
    <property type="entry name" value="ENGC_GTPASE"/>
    <property type="match status" value="1"/>
</dbReference>
<feature type="binding site" evidence="10">
    <location>
        <position position="283"/>
    </location>
    <ligand>
        <name>Zn(2+)</name>
        <dbReference type="ChEBI" id="CHEBI:29105"/>
    </ligand>
</feature>
<dbReference type="Pfam" id="PF03193">
    <property type="entry name" value="RsgA_GTPase"/>
    <property type="match status" value="1"/>
</dbReference>
<evidence type="ECO:0000256" key="10">
    <source>
        <dbReference type="HAMAP-Rule" id="MF_01820"/>
    </source>
</evidence>
<protein>
    <recommendedName>
        <fullName evidence="10">Small ribosomal subunit biogenesis GTPase RsgA</fullName>
        <ecNumber evidence="10">3.6.1.-</ecNumber>
    </recommendedName>
</protein>
<organism evidence="13 14">
    <name type="scientific">Lacunisphaera limnophila</name>
    <dbReference type="NCBI Taxonomy" id="1838286"/>
    <lineage>
        <taxon>Bacteria</taxon>
        <taxon>Pseudomonadati</taxon>
        <taxon>Verrucomicrobiota</taxon>
        <taxon>Opitutia</taxon>
        <taxon>Opitutales</taxon>
        <taxon>Opitutaceae</taxon>
        <taxon>Lacunisphaera</taxon>
    </lineage>
</organism>
<evidence type="ECO:0000256" key="6">
    <source>
        <dbReference type="ARBA" id="ARBA00022801"/>
    </source>
</evidence>
<keyword evidence="5 10" id="KW-0547">Nucleotide-binding</keyword>
<keyword evidence="8 10" id="KW-0694">RNA-binding</keyword>
<dbReference type="InterPro" id="IPR027417">
    <property type="entry name" value="P-loop_NTPase"/>
</dbReference>
<evidence type="ECO:0000256" key="9">
    <source>
        <dbReference type="ARBA" id="ARBA00023134"/>
    </source>
</evidence>
<keyword evidence="9 10" id="KW-0342">GTP-binding</keyword>
<dbReference type="EMBL" id="CP016094">
    <property type="protein sequence ID" value="AOS44511.1"/>
    <property type="molecule type" value="Genomic_DNA"/>
</dbReference>